<evidence type="ECO:0000256" key="2">
    <source>
        <dbReference type="ARBA" id="ARBA00023157"/>
    </source>
</evidence>
<name>A0A9X1F654_9FLAO</name>
<sequence length="346" mass="39571">MKRLLIFSFILILSACKKEQSRDYATVSGKIENAHESDTLMIFNENAYKKIIRIKEDGTFKDTLKIKEGDYTFKHGNEFGQIYLKNNFDSSLTFDYDNFLETTTFKGDGSDINNMNMQSIRLVNKYLNKELAEYGTKEDIDKAIENYRSDYLALTNEYAYVDSTHLHIMNNSRIMIEEQFKFLVAPRLEILKDFPKGSAAPKFINYENFAGGTTSLDDLKGKYLYIDIWATWCPPCIKEIPSLKKLEKEFEDKNIQFVSISVDGGRGYDGDKAKAYEGWKKMVAEKELGGIQLIADKSIRSDFILDFKIDGIPRFILLDPDGNIVSPNAPSPSSPKLVKLFNSLDI</sequence>
<reference evidence="5" key="1">
    <citation type="submission" date="2021-04" db="EMBL/GenBank/DDBJ databases">
        <authorList>
            <person name="Pira H."/>
            <person name="Risdian C."/>
            <person name="Wink J."/>
        </authorList>
    </citation>
    <scope>NUCLEOTIDE SEQUENCE</scope>
    <source>
        <strain evidence="5">WHY3</strain>
    </source>
</reference>
<evidence type="ECO:0000259" key="4">
    <source>
        <dbReference type="PROSITE" id="PS51352"/>
    </source>
</evidence>
<keyword evidence="1" id="KW-0201">Cytochrome c-type biogenesis</keyword>
<keyword evidence="6" id="KW-1185">Reference proteome</keyword>
<evidence type="ECO:0000313" key="6">
    <source>
        <dbReference type="Proteomes" id="UP001138894"/>
    </source>
</evidence>
<accession>A0A9X1F654</accession>
<dbReference type="EMBL" id="JAGSPD010000002">
    <property type="protein sequence ID" value="MBV7268095.1"/>
    <property type="molecule type" value="Genomic_DNA"/>
</dbReference>
<dbReference type="InterPro" id="IPR013766">
    <property type="entry name" value="Thioredoxin_domain"/>
</dbReference>
<evidence type="ECO:0000256" key="1">
    <source>
        <dbReference type="ARBA" id="ARBA00022748"/>
    </source>
</evidence>
<dbReference type="PANTHER" id="PTHR42852:SF6">
    <property type="entry name" value="THIOL:DISULFIDE INTERCHANGE PROTEIN DSBE"/>
    <property type="match status" value="1"/>
</dbReference>
<dbReference type="PROSITE" id="PS51257">
    <property type="entry name" value="PROKAR_LIPOPROTEIN"/>
    <property type="match status" value="1"/>
</dbReference>
<comment type="caution">
    <text evidence="5">The sequence shown here is derived from an EMBL/GenBank/DDBJ whole genome shotgun (WGS) entry which is preliminary data.</text>
</comment>
<proteinExistence type="predicted"/>
<keyword evidence="2" id="KW-1015">Disulfide bond</keyword>
<dbReference type="PANTHER" id="PTHR42852">
    <property type="entry name" value="THIOL:DISULFIDE INTERCHANGE PROTEIN DSBE"/>
    <property type="match status" value="1"/>
</dbReference>
<keyword evidence="3" id="KW-0676">Redox-active center</keyword>
<dbReference type="RefSeq" id="WP_218544643.1">
    <property type="nucleotide sequence ID" value="NZ_JAGSPD010000002.1"/>
</dbReference>
<dbReference type="InterPro" id="IPR050553">
    <property type="entry name" value="Thioredoxin_ResA/DsbE_sf"/>
</dbReference>
<dbReference type="InterPro" id="IPR013740">
    <property type="entry name" value="Redoxin"/>
</dbReference>
<dbReference type="Proteomes" id="UP001138894">
    <property type="component" value="Unassembled WGS sequence"/>
</dbReference>
<feature type="domain" description="Thioredoxin" evidence="4">
    <location>
        <begin position="194"/>
        <end position="346"/>
    </location>
</feature>
<evidence type="ECO:0000256" key="3">
    <source>
        <dbReference type="ARBA" id="ARBA00023284"/>
    </source>
</evidence>
<dbReference type="GO" id="GO:0017004">
    <property type="term" value="P:cytochrome complex assembly"/>
    <property type="evidence" value="ECO:0007669"/>
    <property type="project" value="UniProtKB-KW"/>
</dbReference>
<dbReference type="PROSITE" id="PS51352">
    <property type="entry name" value="THIOREDOXIN_2"/>
    <property type="match status" value="1"/>
</dbReference>
<protein>
    <submittedName>
        <fullName evidence="5">TlpA family protein disulfide reductase</fullName>
    </submittedName>
</protein>
<dbReference type="Pfam" id="PF08534">
    <property type="entry name" value="Redoxin"/>
    <property type="match status" value="1"/>
</dbReference>
<dbReference type="GO" id="GO:0016491">
    <property type="term" value="F:oxidoreductase activity"/>
    <property type="evidence" value="ECO:0007669"/>
    <property type="project" value="InterPro"/>
</dbReference>
<dbReference type="AlphaFoldDB" id="A0A9X1F654"/>
<dbReference type="CDD" id="cd02966">
    <property type="entry name" value="TlpA_like_family"/>
    <property type="match status" value="1"/>
</dbReference>
<organism evidence="5 6">
    <name type="scientific">Winogradskyella luteola</name>
    <dbReference type="NCBI Taxonomy" id="2828330"/>
    <lineage>
        <taxon>Bacteria</taxon>
        <taxon>Pseudomonadati</taxon>
        <taxon>Bacteroidota</taxon>
        <taxon>Flavobacteriia</taxon>
        <taxon>Flavobacteriales</taxon>
        <taxon>Flavobacteriaceae</taxon>
        <taxon>Winogradskyella</taxon>
    </lineage>
</organism>
<gene>
    <name evidence="5" type="ORF">KCG49_02675</name>
</gene>
<evidence type="ECO:0000313" key="5">
    <source>
        <dbReference type="EMBL" id="MBV7268095.1"/>
    </source>
</evidence>